<dbReference type="PROSITE" id="PS51278">
    <property type="entry name" value="GATASE_TYPE_2"/>
    <property type="match status" value="1"/>
</dbReference>
<feature type="active site" description="For GATase activity" evidence="8">
    <location>
        <position position="2"/>
    </location>
</feature>
<evidence type="ECO:0000256" key="4">
    <source>
        <dbReference type="ARBA" id="ARBA00022741"/>
    </source>
</evidence>
<organism evidence="12 13">
    <name type="scientific">Stutzerimonas stutzeri</name>
    <name type="common">Pseudomonas stutzeri</name>
    <dbReference type="NCBI Taxonomy" id="316"/>
    <lineage>
        <taxon>Bacteria</taxon>
        <taxon>Pseudomonadati</taxon>
        <taxon>Pseudomonadota</taxon>
        <taxon>Gammaproteobacteria</taxon>
        <taxon>Pseudomonadales</taxon>
        <taxon>Pseudomonadaceae</taxon>
        <taxon>Stutzerimonas</taxon>
    </lineage>
</organism>
<comment type="similarity">
    <text evidence="2">Belongs to the asparagine synthetase family.</text>
</comment>
<dbReference type="GO" id="GO:0006529">
    <property type="term" value="P:asparagine biosynthetic process"/>
    <property type="evidence" value="ECO:0007669"/>
    <property type="project" value="UniProtKB-KW"/>
</dbReference>
<dbReference type="Proteomes" id="UP000025238">
    <property type="component" value="Chromosome"/>
</dbReference>
<feature type="binding site" evidence="9">
    <location>
        <position position="104"/>
    </location>
    <ligand>
        <name>L-glutamine</name>
        <dbReference type="ChEBI" id="CHEBI:58359"/>
    </ligand>
</feature>
<feature type="binding site" evidence="9">
    <location>
        <begin position="381"/>
        <end position="382"/>
    </location>
    <ligand>
        <name>ATP</name>
        <dbReference type="ChEBI" id="CHEBI:30616"/>
    </ligand>
</feature>
<dbReference type="EC" id="6.3.5.4" evidence="3"/>
<feature type="site" description="Important for beta-aspartyl-AMP intermediate formation" evidence="10">
    <location>
        <position position="383"/>
    </location>
</feature>
<evidence type="ECO:0000313" key="13">
    <source>
        <dbReference type="Proteomes" id="UP000025238"/>
    </source>
</evidence>
<dbReference type="EMBL" id="CP007509">
    <property type="protein sequence ID" value="AHY42717.1"/>
    <property type="molecule type" value="Genomic_DNA"/>
</dbReference>
<name>A0A023WR76_STUST</name>
<sequence length="617" mass="69970">MCGITGWLSYSQQMQAQENTLQRMTDSMARRGPDAQGIWIDGPIGLGHRRLSIIDLEGGKQPMLARQADGKQAAAITYSGEIYNFRELRAELQLRGHRFENRSDTEVVLRAYLEWGENFVDRLNGMYAFAIWDRRQESLLLVRDRMGVKPLYYYPTADGVIFGSEPKALLANPSVPRRVRADGLREILEMVKTPGHAVFHGMYEVLPGEVVRVDRRGLTRRRYWRLEAREHADSLEQTVRHTRDLLEDIVERQIVADVPLCSLLSGGLDSSVITALASKKLLEAGKPNIRSFSVDFRDHGQGFAGDAVRGTPDAPFVRELVARIHSTHGEIILDSAELADPTLRRQVVHALDLPPAYWGDMWPSLYRLFEEVRKHSTVALSGESADEVFGGYRWFHDPEAIEADTFPWLTSVTGKYFDGKTLFDRGLLRQLDMPAFLADSYRQAIAETPMLVGESPVEQRMRELSYLNLTRFVQTLLDRKDRMSMAVGLEVRVPFCDHQLVEYAFNIPWSLKAFDGREKSILRAATRDLLPPSITDRVKSPYPSTQDPAYEHALRQSLAAIMQSQDAPVRPLLDTMHVQETLNRPLGDVSPMYDRMGMELAVGLNTWLTDLDVTLDL</sequence>
<dbReference type="CDD" id="cd01991">
    <property type="entry name" value="Asn_synthase_B_C"/>
    <property type="match status" value="1"/>
</dbReference>
<keyword evidence="5 9" id="KW-0067">ATP-binding</keyword>
<evidence type="ECO:0000256" key="6">
    <source>
        <dbReference type="ARBA" id="ARBA00022962"/>
    </source>
</evidence>
<keyword evidence="6 8" id="KW-0315">Glutamine amidotransferase</keyword>
<dbReference type="CDD" id="cd00712">
    <property type="entry name" value="AsnB"/>
    <property type="match status" value="1"/>
</dbReference>
<dbReference type="SUPFAM" id="SSF56235">
    <property type="entry name" value="N-terminal nucleophile aminohydrolases (Ntn hydrolases)"/>
    <property type="match status" value="1"/>
</dbReference>
<dbReference type="PATRIC" id="fig|316.97.peg.1910"/>
<feature type="binding site" evidence="9">
    <location>
        <position position="294"/>
    </location>
    <ligand>
        <name>ATP</name>
        <dbReference type="ChEBI" id="CHEBI:30616"/>
    </ligand>
</feature>
<gene>
    <name evidence="12" type="ORF">UIB01_09560</name>
</gene>
<feature type="binding site" evidence="9">
    <location>
        <position position="263"/>
    </location>
    <ligand>
        <name>ATP</name>
        <dbReference type="ChEBI" id="CHEBI:30616"/>
    </ligand>
</feature>
<comment type="catalytic activity">
    <reaction evidence="7">
        <text>L-aspartate + L-glutamine + ATP + H2O = L-asparagine + L-glutamate + AMP + diphosphate + H(+)</text>
        <dbReference type="Rhea" id="RHEA:12228"/>
        <dbReference type="ChEBI" id="CHEBI:15377"/>
        <dbReference type="ChEBI" id="CHEBI:15378"/>
        <dbReference type="ChEBI" id="CHEBI:29985"/>
        <dbReference type="ChEBI" id="CHEBI:29991"/>
        <dbReference type="ChEBI" id="CHEBI:30616"/>
        <dbReference type="ChEBI" id="CHEBI:33019"/>
        <dbReference type="ChEBI" id="CHEBI:58048"/>
        <dbReference type="ChEBI" id="CHEBI:58359"/>
        <dbReference type="ChEBI" id="CHEBI:456215"/>
        <dbReference type="EC" id="6.3.5.4"/>
    </reaction>
</comment>
<dbReference type="InterPro" id="IPR001962">
    <property type="entry name" value="Asn_synthase"/>
</dbReference>
<proteinExistence type="inferred from homology"/>
<evidence type="ECO:0000256" key="10">
    <source>
        <dbReference type="PIRSR" id="PIRSR001589-3"/>
    </source>
</evidence>
<dbReference type="InterPro" id="IPR033738">
    <property type="entry name" value="AsnB_N"/>
</dbReference>
<dbReference type="PANTHER" id="PTHR43284">
    <property type="entry name" value="ASPARAGINE SYNTHETASE (GLUTAMINE-HYDROLYZING)"/>
    <property type="match status" value="1"/>
</dbReference>
<evidence type="ECO:0000256" key="8">
    <source>
        <dbReference type="PIRSR" id="PIRSR001589-1"/>
    </source>
</evidence>
<dbReference type="PANTHER" id="PTHR43284:SF1">
    <property type="entry name" value="ASPARAGINE SYNTHETASE"/>
    <property type="match status" value="1"/>
</dbReference>
<evidence type="ECO:0000256" key="9">
    <source>
        <dbReference type="PIRSR" id="PIRSR001589-2"/>
    </source>
</evidence>
<dbReference type="NCBIfam" id="TIGR01536">
    <property type="entry name" value="asn_synth_AEB"/>
    <property type="match status" value="1"/>
</dbReference>
<comment type="pathway">
    <text evidence="1">Amino-acid biosynthesis; L-asparagine biosynthesis; L-asparagine from L-aspartate (L-Gln route): step 1/1.</text>
</comment>
<dbReference type="KEGG" id="pstu:UIB01_09560"/>
<protein>
    <recommendedName>
        <fullName evidence="3">asparagine synthase (glutamine-hydrolyzing)</fullName>
        <ecNumber evidence="3">6.3.5.4</ecNumber>
    </recommendedName>
</protein>
<dbReference type="Pfam" id="PF13537">
    <property type="entry name" value="GATase_7"/>
    <property type="match status" value="1"/>
</dbReference>
<dbReference type="Pfam" id="PF00733">
    <property type="entry name" value="Asn_synthase"/>
    <property type="match status" value="1"/>
</dbReference>
<dbReference type="GO" id="GO:0004066">
    <property type="term" value="F:asparagine synthase (glutamine-hydrolyzing) activity"/>
    <property type="evidence" value="ECO:0007669"/>
    <property type="project" value="UniProtKB-EC"/>
</dbReference>
<keyword evidence="8" id="KW-0061">Asparagine biosynthesis</keyword>
<dbReference type="InterPro" id="IPR014729">
    <property type="entry name" value="Rossmann-like_a/b/a_fold"/>
</dbReference>
<dbReference type="Gene3D" id="3.40.50.620">
    <property type="entry name" value="HUPs"/>
    <property type="match status" value="1"/>
</dbReference>
<evidence type="ECO:0000256" key="5">
    <source>
        <dbReference type="ARBA" id="ARBA00022840"/>
    </source>
</evidence>
<dbReference type="PIRSF" id="PIRSF001589">
    <property type="entry name" value="Asn_synthetase_glu-h"/>
    <property type="match status" value="1"/>
</dbReference>
<dbReference type="InterPro" id="IPR029055">
    <property type="entry name" value="Ntn_hydrolases_N"/>
</dbReference>
<dbReference type="InterPro" id="IPR051786">
    <property type="entry name" value="ASN_synthetase/amidase"/>
</dbReference>
<dbReference type="InterPro" id="IPR017932">
    <property type="entry name" value="GATase_2_dom"/>
</dbReference>
<evidence type="ECO:0000256" key="3">
    <source>
        <dbReference type="ARBA" id="ARBA00012737"/>
    </source>
</evidence>
<evidence type="ECO:0000313" key="12">
    <source>
        <dbReference type="EMBL" id="AHY42717.1"/>
    </source>
</evidence>
<dbReference type="GO" id="GO:0005829">
    <property type="term" value="C:cytosol"/>
    <property type="evidence" value="ECO:0007669"/>
    <property type="project" value="TreeGrafter"/>
</dbReference>
<accession>A0A023WR76</accession>
<dbReference type="InterPro" id="IPR006426">
    <property type="entry name" value="Asn_synth_AEB"/>
</dbReference>
<evidence type="ECO:0000259" key="11">
    <source>
        <dbReference type="PROSITE" id="PS51278"/>
    </source>
</evidence>
<evidence type="ECO:0000256" key="1">
    <source>
        <dbReference type="ARBA" id="ARBA00005187"/>
    </source>
</evidence>
<keyword evidence="4 9" id="KW-0547">Nucleotide-binding</keyword>
<dbReference type="GO" id="GO:0005524">
    <property type="term" value="F:ATP binding"/>
    <property type="evidence" value="ECO:0007669"/>
    <property type="project" value="UniProtKB-KW"/>
</dbReference>
<dbReference type="AlphaFoldDB" id="A0A023WR76"/>
<dbReference type="SUPFAM" id="SSF52402">
    <property type="entry name" value="Adenine nucleotide alpha hydrolases-like"/>
    <property type="match status" value="1"/>
</dbReference>
<reference evidence="12 13" key="1">
    <citation type="submission" date="2014-03" db="EMBL/GenBank/DDBJ databases">
        <title>Complete genome sequence of Pseudomonas stutzeri 19SMN4.</title>
        <authorList>
            <person name="Brunet-Galmes I."/>
            <person name="Nogales B."/>
            <person name="Busquets A."/>
            <person name="Pena A."/>
            <person name="Gomila M."/>
            <person name="Garcia-Valdes E."/>
            <person name="Lalucat J."/>
            <person name="Bennasar A."/>
            <person name="Bosch R."/>
        </authorList>
    </citation>
    <scope>NUCLEOTIDE SEQUENCE [LARGE SCALE GENOMIC DNA]</scope>
    <source>
        <strain evidence="12 13">19SMN4</strain>
    </source>
</reference>
<dbReference type="Gene3D" id="3.60.20.10">
    <property type="entry name" value="Glutamine Phosphoribosylpyrophosphate, subunit 1, domain 1"/>
    <property type="match status" value="1"/>
</dbReference>
<feature type="domain" description="Glutamine amidotransferase type-2" evidence="11">
    <location>
        <begin position="2"/>
        <end position="216"/>
    </location>
</feature>
<evidence type="ECO:0000256" key="2">
    <source>
        <dbReference type="ARBA" id="ARBA00005752"/>
    </source>
</evidence>
<evidence type="ECO:0000256" key="7">
    <source>
        <dbReference type="ARBA" id="ARBA00048741"/>
    </source>
</evidence>
<keyword evidence="8" id="KW-0028">Amino-acid biosynthesis</keyword>